<protein>
    <submittedName>
        <fullName evidence="2">Uncharacterized protein</fullName>
    </submittedName>
</protein>
<sequence>MPSTTLALSPSTSFLKVQNQSLITRPSRLSLVPPPCPCTAPRIDARDVSSRFLVLSSKKREDGVKVKAATSDPGSTLRMMAWRNRTDYDHPAHGDIQTPSKTKDHPRSACSNFTPFCSAHNGEPLDKHKFCESGSIVHPHHQSYGALRILGMVSVSSDGLAVKVSKALETFSRMQINGVPVVHFFFGRGAPDNLVCPWFR</sequence>
<name>A0AAN7JSE5_9MYRT</name>
<gene>
    <name evidence="2" type="ORF">SAY87_021777</name>
</gene>
<evidence type="ECO:0000313" key="2">
    <source>
        <dbReference type="EMBL" id="KAK4752979.1"/>
    </source>
</evidence>
<comment type="caution">
    <text evidence="2">The sequence shown here is derived from an EMBL/GenBank/DDBJ whole genome shotgun (WGS) entry which is preliminary data.</text>
</comment>
<evidence type="ECO:0000313" key="3">
    <source>
        <dbReference type="Proteomes" id="UP001345219"/>
    </source>
</evidence>
<proteinExistence type="predicted"/>
<accession>A0AAN7JSE5</accession>
<keyword evidence="3" id="KW-1185">Reference proteome</keyword>
<dbReference type="AlphaFoldDB" id="A0AAN7JSE5"/>
<dbReference type="Proteomes" id="UP001345219">
    <property type="component" value="Chromosome 16"/>
</dbReference>
<reference evidence="2 3" key="1">
    <citation type="journal article" date="2023" name="Hortic Res">
        <title>Pangenome of water caltrop reveals structural variations and asymmetric subgenome divergence after allopolyploidization.</title>
        <authorList>
            <person name="Zhang X."/>
            <person name="Chen Y."/>
            <person name="Wang L."/>
            <person name="Yuan Y."/>
            <person name="Fang M."/>
            <person name="Shi L."/>
            <person name="Lu R."/>
            <person name="Comes H.P."/>
            <person name="Ma Y."/>
            <person name="Chen Y."/>
            <person name="Huang G."/>
            <person name="Zhou Y."/>
            <person name="Zheng Z."/>
            <person name="Qiu Y."/>
        </authorList>
    </citation>
    <scope>NUCLEOTIDE SEQUENCE [LARGE SCALE GENOMIC DNA]</scope>
    <source>
        <tissue evidence="2">Roots</tissue>
    </source>
</reference>
<dbReference type="EMBL" id="JAXIOK010000016">
    <property type="protein sequence ID" value="KAK4752979.1"/>
    <property type="molecule type" value="Genomic_DNA"/>
</dbReference>
<feature type="region of interest" description="Disordered" evidence="1">
    <location>
        <begin position="88"/>
        <end position="107"/>
    </location>
</feature>
<organism evidence="2 3">
    <name type="scientific">Trapa incisa</name>
    <dbReference type="NCBI Taxonomy" id="236973"/>
    <lineage>
        <taxon>Eukaryota</taxon>
        <taxon>Viridiplantae</taxon>
        <taxon>Streptophyta</taxon>
        <taxon>Embryophyta</taxon>
        <taxon>Tracheophyta</taxon>
        <taxon>Spermatophyta</taxon>
        <taxon>Magnoliopsida</taxon>
        <taxon>eudicotyledons</taxon>
        <taxon>Gunneridae</taxon>
        <taxon>Pentapetalae</taxon>
        <taxon>rosids</taxon>
        <taxon>malvids</taxon>
        <taxon>Myrtales</taxon>
        <taxon>Lythraceae</taxon>
        <taxon>Trapa</taxon>
    </lineage>
</organism>
<evidence type="ECO:0000256" key="1">
    <source>
        <dbReference type="SAM" id="MobiDB-lite"/>
    </source>
</evidence>